<dbReference type="AlphaFoldDB" id="A0AAY4BIQ2"/>
<dbReference type="Pfam" id="PF22261">
    <property type="entry name" value="GPR128_GAIN_subdom_B"/>
    <property type="match status" value="1"/>
</dbReference>
<dbReference type="InterPro" id="IPR000832">
    <property type="entry name" value="GPCR_2_secretin-like"/>
</dbReference>
<dbReference type="InterPro" id="IPR017981">
    <property type="entry name" value="GPCR_2-like_7TM"/>
</dbReference>
<keyword evidence="10" id="KW-1185">Reference proteome</keyword>
<evidence type="ECO:0000313" key="9">
    <source>
        <dbReference type="Ensembl" id="ENSDCDP00010020814.1"/>
    </source>
</evidence>
<name>A0AAY4BIQ2_9TELE</name>
<dbReference type="InterPro" id="IPR053066">
    <property type="entry name" value="ADGR_G7"/>
</dbReference>
<feature type="transmembrane region" description="Helical" evidence="6">
    <location>
        <begin position="130"/>
        <end position="154"/>
    </location>
</feature>
<reference evidence="9 10" key="1">
    <citation type="submission" date="2020-06" db="EMBL/GenBank/DDBJ databases">
        <authorList>
            <consortium name="Wellcome Sanger Institute Data Sharing"/>
        </authorList>
    </citation>
    <scope>NUCLEOTIDE SEQUENCE [LARGE SCALE GENOMIC DNA]</scope>
</reference>
<dbReference type="Ensembl" id="ENSDCDT00010022496.1">
    <property type="protein sequence ID" value="ENSDCDP00010020814.1"/>
    <property type="gene ID" value="ENSDCDG00010009848.1"/>
</dbReference>
<dbReference type="InterPro" id="IPR000203">
    <property type="entry name" value="GPS"/>
</dbReference>
<evidence type="ECO:0008006" key="11">
    <source>
        <dbReference type="Google" id="ProtNLM"/>
    </source>
</evidence>
<feature type="transmembrane region" description="Helical" evidence="6">
    <location>
        <begin position="166"/>
        <end position="186"/>
    </location>
</feature>
<dbReference type="PROSITE" id="PS50221">
    <property type="entry name" value="GAIN_B"/>
    <property type="match status" value="1"/>
</dbReference>
<dbReference type="Gene3D" id="2.60.220.50">
    <property type="match status" value="1"/>
</dbReference>
<feature type="transmembrane region" description="Helical" evidence="6">
    <location>
        <begin position="256"/>
        <end position="280"/>
    </location>
</feature>
<protein>
    <recommendedName>
        <fullName evidence="11">Adhesion G protein-coupled receptor G7</fullName>
    </recommendedName>
</protein>
<evidence type="ECO:0000256" key="4">
    <source>
        <dbReference type="ARBA" id="ARBA00023136"/>
    </source>
</evidence>
<proteinExistence type="predicted"/>
<feature type="domain" description="G-protein coupled receptors family 2 profile 2" evidence="8">
    <location>
        <begin position="131"/>
        <end position="387"/>
    </location>
</feature>
<feature type="domain" description="GAIN-B" evidence="7">
    <location>
        <begin position="1"/>
        <end position="125"/>
    </location>
</feature>
<evidence type="ECO:0000256" key="1">
    <source>
        <dbReference type="ARBA" id="ARBA00004141"/>
    </source>
</evidence>
<accession>A0AAY4BIQ2</accession>
<evidence type="ECO:0000259" key="7">
    <source>
        <dbReference type="PROSITE" id="PS50221"/>
    </source>
</evidence>
<feature type="transmembrane region" description="Helical" evidence="6">
    <location>
        <begin position="223"/>
        <end position="244"/>
    </location>
</feature>
<evidence type="ECO:0000313" key="10">
    <source>
        <dbReference type="Proteomes" id="UP000694580"/>
    </source>
</evidence>
<dbReference type="Pfam" id="PF00002">
    <property type="entry name" value="7tm_2"/>
    <property type="match status" value="1"/>
</dbReference>
<dbReference type="InterPro" id="IPR053986">
    <property type="entry name" value="GPR128_GAIN_subdom_B"/>
</dbReference>
<dbReference type="GO" id="GO:0016020">
    <property type="term" value="C:membrane"/>
    <property type="evidence" value="ECO:0007669"/>
    <property type="project" value="UniProtKB-SubCell"/>
</dbReference>
<dbReference type="GeneTree" id="ENSGT00940000159169"/>
<keyword evidence="4 6" id="KW-0472">Membrane</keyword>
<dbReference type="PANTHER" id="PTHR47767">
    <property type="entry name" value="ADHESION G PROTEIN-COUPLED RECEPTOR G7"/>
    <property type="match status" value="1"/>
</dbReference>
<dbReference type="GO" id="GO:0007166">
    <property type="term" value="P:cell surface receptor signaling pathway"/>
    <property type="evidence" value="ECO:0007669"/>
    <property type="project" value="InterPro"/>
</dbReference>
<reference evidence="9" key="2">
    <citation type="submission" date="2025-08" db="UniProtKB">
        <authorList>
            <consortium name="Ensembl"/>
        </authorList>
    </citation>
    <scope>IDENTIFICATION</scope>
</reference>
<dbReference type="PROSITE" id="PS50261">
    <property type="entry name" value="G_PROTEIN_RECEP_F2_4"/>
    <property type="match status" value="1"/>
</dbReference>
<dbReference type="SMART" id="SM00303">
    <property type="entry name" value="GPS"/>
    <property type="match status" value="1"/>
</dbReference>
<feature type="transmembrane region" description="Helical" evidence="6">
    <location>
        <begin position="331"/>
        <end position="350"/>
    </location>
</feature>
<dbReference type="Gene3D" id="1.20.1070.10">
    <property type="entry name" value="Rhodopsin 7-helix transmembrane proteins"/>
    <property type="match status" value="1"/>
</dbReference>
<feature type="transmembrane region" description="Helical" evidence="6">
    <location>
        <begin position="362"/>
        <end position="385"/>
    </location>
</feature>
<keyword evidence="5" id="KW-1015">Disulfide bond</keyword>
<dbReference type="Pfam" id="PF01825">
    <property type="entry name" value="GPS"/>
    <property type="match status" value="1"/>
</dbReference>
<dbReference type="InterPro" id="IPR057244">
    <property type="entry name" value="GAIN_B"/>
</dbReference>
<feature type="transmembrane region" description="Helical" evidence="6">
    <location>
        <begin position="286"/>
        <end position="310"/>
    </location>
</feature>
<organism evidence="9 10">
    <name type="scientific">Denticeps clupeoides</name>
    <name type="common">denticle herring</name>
    <dbReference type="NCBI Taxonomy" id="299321"/>
    <lineage>
        <taxon>Eukaryota</taxon>
        <taxon>Metazoa</taxon>
        <taxon>Chordata</taxon>
        <taxon>Craniata</taxon>
        <taxon>Vertebrata</taxon>
        <taxon>Euteleostomi</taxon>
        <taxon>Actinopterygii</taxon>
        <taxon>Neopterygii</taxon>
        <taxon>Teleostei</taxon>
        <taxon>Clupei</taxon>
        <taxon>Clupeiformes</taxon>
        <taxon>Denticipitoidei</taxon>
        <taxon>Denticipitidae</taxon>
        <taxon>Denticeps</taxon>
    </lineage>
</organism>
<dbReference type="PANTHER" id="PTHR47767:SF1">
    <property type="entry name" value="ADHESION G PROTEIN-COUPLED RECEPTOR G7"/>
    <property type="match status" value="1"/>
</dbReference>
<evidence type="ECO:0000259" key="8">
    <source>
        <dbReference type="PROSITE" id="PS50261"/>
    </source>
</evidence>
<keyword evidence="2 6" id="KW-0812">Transmembrane</keyword>
<comment type="subcellular location">
    <subcellularLocation>
        <location evidence="1">Membrane</location>
        <topology evidence="1">Multi-pass membrane protein</topology>
    </subcellularLocation>
</comment>
<evidence type="ECO:0000256" key="6">
    <source>
        <dbReference type="SAM" id="Phobius"/>
    </source>
</evidence>
<dbReference type="InterPro" id="IPR046338">
    <property type="entry name" value="GAIN_dom_sf"/>
</dbReference>
<evidence type="ECO:0000256" key="3">
    <source>
        <dbReference type="ARBA" id="ARBA00022989"/>
    </source>
</evidence>
<dbReference type="Proteomes" id="UP000694580">
    <property type="component" value="Chromosome 5"/>
</dbReference>
<reference evidence="9" key="3">
    <citation type="submission" date="2025-09" db="UniProtKB">
        <authorList>
            <consortium name="Ensembl"/>
        </authorList>
    </citation>
    <scope>IDENTIFICATION</scope>
</reference>
<evidence type="ECO:0000256" key="5">
    <source>
        <dbReference type="ARBA" id="ARBA00023157"/>
    </source>
</evidence>
<keyword evidence="3 6" id="KW-1133">Transmembrane helix</keyword>
<evidence type="ECO:0000256" key="2">
    <source>
        <dbReference type="ARBA" id="ARBA00022692"/>
    </source>
</evidence>
<dbReference type="GO" id="GO:0004930">
    <property type="term" value="F:G protein-coupled receptor activity"/>
    <property type="evidence" value="ECO:0007669"/>
    <property type="project" value="InterPro"/>
</dbReference>
<sequence>HSSLSFSYHILNLTYLYTVFLDHADEKEEVKMGFALYDNDVLFQSKIFQPQLGTRRRVISASLDNDVQDVLNELVYDIACVSWDFTLKDWSNKGCFKVLSKSGSLLCRCNHTTNFAVLMSFSPDYKYAQALTWISTLGCTASIVGLGLTILFQIVTRKSRSTSPTVLLVSICMSMMIFYFLFLFGIENPNPNTNHTISAENIIPSSDLHQDPDKGPCTIFTALMQYFLLATFTWNTLYGAHIFLVIKKTLKGPPRWFLPFSIVMGWGNCWLAVLSISGSFDITKPMLWGFLLPVGIMLLFNTGVLVYFVHTTCNTNPLLTSTNKKTLKKKLMSSFSLGSVLGLSWVLGYLLLSMPPSPNLNILLSVAFCVATTTQGLQIFILFTVRTSLFQQKFSHVVNSMPAPEIALHSGKFILWDNNESGTHELYRGIDMDSRNENTYQNQ</sequence>